<evidence type="ECO:0000313" key="13">
    <source>
        <dbReference type="EMBL" id="CAC5402142.1"/>
    </source>
</evidence>
<dbReference type="InterPro" id="IPR001611">
    <property type="entry name" value="Leu-rich_rpt"/>
</dbReference>
<protein>
    <recommendedName>
        <fullName evidence="12">TIR domain-containing protein</fullName>
    </recommendedName>
</protein>
<dbReference type="PANTHER" id="PTHR24365:SF530">
    <property type="entry name" value="MSTPROX-RELATED"/>
    <property type="match status" value="1"/>
</dbReference>
<dbReference type="AlphaFoldDB" id="A0A6J8D4F2"/>
<organism evidence="13 14">
    <name type="scientific">Mytilus coruscus</name>
    <name type="common">Sea mussel</name>
    <dbReference type="NCBI Taxonomy" id="42192"/>
    <lineage>
        <taxon>Eukaryota</taxon>
        <taxon>Metazoa</taxon>
        <taxon>Spiralia</taxon>
        <taxon>Lophotrochozoa</taxon>
        <taxon>Mollusca</taxon>
        <taxon>Bivalvia</taxon>
        <taxon>Autobranchia</taxon>
        <taxon>Pteriomorphia</taxon>
        <taxon>Mytilida</taxon>
        <taxon>Mytiloidea</taxon>
        <taxon>Mytilidae</taxon>
        <taxon>Mytilinae</taxon>
        <taxon>Mytilus</taxon>
    </lineage>
</organism>
<keyword evidence="9" id="KW-0675">Receptor</keyword>
<dbReference type="SMART" id="SM00082">
    <property type="entry name" value="LRRCT"/>
    <property type="match status" value="1"/>
</dbReference>
<comment type="subcellular location">
    <subcellularLocation>
        <location evidence="1">Membrane</location>
        <topology evidence="1">Single-pass type I membrane protein</topology>
    </subcellularLocation>
</comment>
<dbReference type="SMART" id="SM00255">
    <property type="entry name" value="TIR"/>
    <property type="match status" value="1"/>
</dbReference>
<feature type="domain" description="TIR" evidence="12">
    <location>
        <begin position="492"/>
        <end position="629"/>
    </location>
</feature>
<accession>A0A6J8D4F2</accession>
<proteinExistence type="inferred from homology"/>
<dbReference type="Pfam" id="PF01582">
    <property type="entry name" value="TIR"/>
    <property type="match status" value="1"/>
</dbReference>
<evidence type="ECO:0000256" key="8">
    <source>
        <dbReference type="ARBA" id="ARBA00023136"/>
    </source>
</evidence>
<dbReference type="PANTHER" id="PTHR24365">
    <property type="entry name" value="TOLL-LIKE RECEPTOR"/>
    <property type="match status" value="1"/>
</dbReference>
<dbReference type="GO" id="GO:0005886">
    <property type="term" value="C:plasma membrane"/>
    <property type="evidence" value="ECO:0007669"/>
    <property type="project" value="TreeGrafter"/>
</dbReference>
<dbReference type="Gene3D" id="3.40.50.10140">
    <property type="entry name" value="Toll/interleukin-1 receptor homology (TIR) domain"/>
    <property type="match status" value="1"/>
</dbReference>
<dbReference type="SUPFAM" id="SSF52058">
    <property type="entry name" value="L domain-like"/>
    <property type="match status" value="2"/>
</dbReference>
<dbReference type="OrthoDB" id="10006997at2759"/>
<evidence type="ECO:0000256" key="5">
    <source>
        <dbReference type="ARBA" id="ARBA00022729"/>
    </source>
</evidence>
<dbReference type="Gene3D" id="3.80.10.10">
    <property type="entry name" value="Ribonuclease Inhibitor"/>
    <property type="match status" value="3"/>
</dbReference>
<evidence type="ECO:0000256" key="10">
    <source>
        <dbReference type="ARBA" id="ARBA00023180"/>
    </source>
</evidence>
<evidence type="ECO:0000256" key="9">
    <source>
        <dbReference type="ARBA" id="ARBA00023170"/>
    </source>
</evidence>
<evidence type="ECO:0000256" key="1">
    <source>
        <dbReference type="ARBA" id="ARBA00004479"/>
    </source>
</evidence>
<dbReference type="InterPro" id="IPR000483">
    <property type="entry name" value="Cys-rich_flank_reg_C"/>
</dbReference>
<keyword evidence="7 11" id="KW-1133">Transmembrane helix</keyword>
<keyword evidence="3" id="KW-0433">Leucine-rich repeat</keyword>
<dbReference type="SUPFAM" id="SSF52200">
    <property type="entry name" value="Toll/Interleukin receptor TIR domain"/>
    <property type="match status" value="1"/>
</dbReference>
<feature type="transmembrane region" description="Helical" evidence="11">
    <location>
        <begin position="442"/>
        <end position="461"/>
    </location>
</feature>
<keyword evidence="4 11" id="KW-0812">Transmembrane</keyword>
<dbReference type="InterPro" id="IPR032675">
    <property type="entry name" value="LRR_dom_sf"/>
</dbReference>
<dbReference type="PROSITE" id="PS51450">
    <property type="entry name" value="LRR"/>
    <property type="match status" value="1"/>
</dbReference>
<dbReference type="InterPro" id="IPR000157">
    <property type="entry name" value="TIR_dom"/>
</dbReference>
<evidence type="ECO:0000256" key="11">
    <source>
        <dbReference type="SAM" id="Phobius"/>
    </source>
</evidence>
<evidence type="ECO:0000256" key="2">
    <source>
        <dbReference type="ARBA" id="ARBA00009634"/>
    </source>
</evidence>
<dbReference type="InterPro" id="IPR035897">
    <property type="entry name" value="Toll_tir_struct_dom_sf"/>
</dbReference>
<dbReference type="PROSITE" id="PS50104">
    <property type="entry name" value="TIR"/>
    <property type="match status" value="1"/>
</dbReference>
<evidence type="ECO:0000256" key="7">
    <source>
        <dbReference type="ARBA" id="ARBA00022989"/>
    </source>
</evidence>
<dbReference type="EMBL" id="CACVKT020006490">
    <property type="protein sequence ID" value="CAC5402142.1"/>
    <property type="molecule type" value="Genomic_DNA"/>
</dbReference>
<dbReference type="InterPro" id="IPR003591">
    <property type="entry name" value="Leu-rich_rpt_typical-subtyp"/>
</dbReference>
<dbReference type="Pfam" id="PF13855">
    <property type="entry name" value="LRR_8"/>
    <property type="match status" value="2"/>
</dbReference>
<name>A0A6J8D4F2_MYTCO</name>
<dbReference type="GO" id="GO:0038023">
    <property type="term" value="F:signaling receptor activity"/>
    <property type="evidence" value="ECO:0007669"/>
    <property type="project" value="TreeGrafter"/>
</dbReference>
<keyword evidence="6" id="KW-0677">Repeat</keyword>
<dbReference type="GO" id="GO:0007165">
    <property type="term" value="P:signal transduction"/>
    <property type="evidence" value="ECO:0007669"/>
    <property type="project" value="InterPro"/>
</dbReference>
<evidence type="ECO:0000256" key="6">
    <source>
        <dbReference type="ARBA" id="ARBA00022737"/>
    </source>
</evidence>
<evidence type="ECO:0000259" key="12">
    <source>
        <dbReference type="PROSITE" id="PS50104"/>
    </source>
</evidence>
<dbReference type="SMART" id="SM00369">
    <property type="entry name" value="LRR_TYP"/>
    <property type="match status" value="8"/>
</dbReference>
<comment type="similarity">
    <text evidence="2">Belongs to the Toll-like receptor family.</text>
</comment>
<evidence type="ECO:0000256" key="4">
    <source>
        <dbReference type="ARBA" id="ARBA00022692"/>
    </source>
</evidence>
<keyword evidence="8 11" id="KW-0472">Membrane</keyword>
<evidence type="ECO:0000256" key="3">
    <source>
        <dbReference type="ARBA" id="ARBA00022614"/>
    </source>
</evidence>
<keyword evidence="14" id="KW-1185">Reference proteome</keyword>
<reference evidence="13 14" key="1">
    <citation type="submission" date="2020-06" db="EMBL/GenBank/DDBJ databases">
        <authorList>
            <person name="Li R."/>
            <person name="Bekaert M."/>
        </authorList>
    </citation>
    <scope>NUCLEOTIDE SEQUENCE [LARGE SCALE GENOMIC DNA]</scope>
    <source>
        <strain evidence="14">wild</strain>
    </source>
</reference>
<keyword evidence="10" id="KW-0325">Glycoprotein</keyword>
<dbReference type="Proteomes" id="UP000507470">
    <property type="component" value="Unassembled WGS sequence"/>
</dbReference>
<evidence type="ECO:0000313" key="14">
    <source>
        <dbReference type="Proteomes" id="UP000507470"/>
    </source>
</evidence>
<keyword evidence="5" id="KW-0732">Signal</keyword>
<gene>
    <name evidence="13" type="ORF">MCOR_36132</name>
</gene>
<sequence>MFRNISGNHIRILIFRNNSIKTITSDAFVTLNHLERLQISVEMDLDISGISKSFNSLNKSLIDVLRFEGNDWNLLPTNIFDPLTGSNLSKISLNGNNLADVDTAVFRPFYRVKKVYCRRNKVVNIIIDEVGFRTVEHLDLTSNNIHSIPNFCNEEKSLAPRLRVLTLNDNALRFLEPISFKCLDRLEELLLDSNRFTSLGNNVFTYLTNLKRLTINTAHRLTRLSPSVFNSSSLEKLQFAQNGFIFDKCRHGVACKRYNVDTIFRFLPNLVDLDLTKNFLPDKIEFLLRMFSPLVKLHKLNLHSASLDKLPENLFQKMQHLEILILGGNKLAKWNQNTFANVTSLRALNLQGNKINIINKTSFPLNLLLSLEKLDLTSNPFWCTCDLMWFLDTIWKTNLSKTLINWPTRYACSYPNELKHRWLINYRPTIESCTPWDPTDTIIVFVFSGVLLVVVLVTIILKCQTNIRNALYLIHLHRYKRRTRLSDLPANYEFDAFIVYCDADRHWVHGELLKRLEDMNFKICVHYRDFEAGQPITSNIENFMNKSWKIIVVMSNNFAKSEWCQWELCLVQERRRRKGTNAMVLIMRQQIDSKHMTSPLRTLLYTTPYLTCKSGLGQTIFWKAVIQGIKKTYSDPPIAVS</sequence>